<evidence type="ECO:0000313" key="2">
    <source>
        <dbReference type="EMBL" id="ODV84281.1"/>
    </source>
</evidence>
<protein>
    <submittedName>
        <fullName evidence="2">Uncharacterized protein</fullName>
    </submittedName>
</protein>
<feature type="region of interest" description="Disordered" evidence="1">
    <location>
        <begin position="267"/>
        <end position="305"/>
    </location>
</feature>
<reference evidence="3" key="1">
    <citation type="submission" date="2016-04" db="EMBL/GenBank/DDBJ databases">
        <title>Comparative genomics of biotechnologically important yeasts.</title>
        <authorList>
            <consortium name="DOE Joint Genome Institute"/>
            <person name="Riley R."/>
            <person name="Haridas S."/>
            <person name="Wolfe K.H."/>
            <person name="Lopes M.R."/>
            <person name="Hittinger C.T."/>
            <person name="Goker M."/>
            <person name="Salamov A."/>
            <person name="Wisecaver J."/>
            <person name="Long T.M."/>
            <person name="Aerts A.L."/>
            <person name="Barry K."/>
            <person name="Choi C."/>
            <person name="Clum A."/>
            <person name="Coughlan A.Y."/>
            <person name="Deshpande S."/>
            <person name="Douglass A.P."/>
            <person name="Hanson S.J."/>
            <person name="Klenk H.-P."/>
            <person name="Labutti K."/>
            <person name="Lapidus A."/>
            <person name="Lindquist E."/>
            <person name="Lipzen A."/>
            <person name="Meier-Kolthoff J.P."/>
            <person name="Ohm R.A."/>
            <person name="Otillar R.P."/>
            <person name="Pangilinan J."/>
            <person name="Peng Y."/>
            <person name="Rokas A."/>
            <person name="Rosa C.A."/>
            <person name="Scheuner C."/>
            <person name="Sibirny A.A."/>
            <person name="Slot J.C."/>
            <person name="Stielow J.B."/>
            <person name="Sun H."/>
            <person name="Kurtzman C.P."/>
            <person name="Blackwell M."/>
            <person name="Grigoriev I.V."/>
            <person name="Jeffries T.W."/>
        </authorList>
    </citation>
    <scope>NUCLEOTIDE SEQUENCE [LARGE SCALE GENOMIC DNA]</scope>
    <source>
        <strain evidence="3">NRRL YB-2248</strain>
    </source>
</reference>
<dbReference type="Proteomes" id="UP000094801">
    <property type="component" value="Unassembled WGS sequence"/>
</dbReference>
<accession>A0A1E4SXP8</accession>
<sequence length="355" mass="40271">RSRKKSLVEMTDEEILQLDSQFATKAVDVDQFKFENEFSVLPISQSSSKLLRRITQNAKNKTGYPTKPIIRTNSVCLSYKHELFSSDLNNNKYYFILLQHRMCSLGSIDYYLDKQCKDGDNVIICCSINDDNDIEEFANQYTDILLMRLWKQNPNLKIQVTFELFKNINYLEELINLYNPSMILVGSDFKQRRSSSVLSRKAFIPIVYVNANYSSDLQNEETPKIKQTTVTTKPSLVDSPGGVSFKMPFSTPTITIDHALNSMSIDTKPSSSQPIEIPGKKPSVASTLYSSNSSSSTTSLDSMNSFRKQRTNETAYSTLFEKLNDLPLIQDQGNTMLNEQAASKKIVKVKSLLDD</sequence>
<dbReference type="OrthoDB" id="4068467at2759"/>
<feature type="non-terminal residue" evidence="2">
    <location>
        <position position="355"/>
    </location>
</feature>
<name>A0A1E4SXP8_9ASCO</name>
<organism evidence="2 3">
    <name type="scientific">[Candida] arabinofermentans NRRL YB-2248</name>
    <dbReference type="NCBI Taxonomy" id="983967"/>
    <lineage>
        <taxon>Eukaryota</taxon>
        <taxon>Fungi</taxon>
        <taxon>Dikarya</taxon>
        <taxon>Ascomycota</taxon>
        <taxon>Saccharomycotina</taxon>
        <taxon>Pichiomycetes</taxon>
        <taxon>Pichiales</taxon>
        <taxon>Pichiaceae</taxon>
        <taxon>Ogataea</taxon>
        <taxon>Ogataea/Candida clade</taxon>
    </lineage>
</organism>
<gene>
    <name evidence="2" type="ORF">CANARDRAFT_184653</name>
</gene>
<evidence type="ECO:0000256" key="1">
    <source>
        <dbReference type="SAM" id="MobiDB-lite"/>
    </source>
</evidence>
<dbReference type="AlphaFoldDB" id="A0A1E4SXP8"/>
<feature type="compositionally biased region" description="Low complexity" evidence="1">
    <location>
        <begin position="283"/>
        <end position="305"/>
    </location>
</feature>
<dbReference type="EMBL" id="KV453857">
    <property type="protein sequence ID" value="ODV84281.1"/>
    <property type="molecule type" value="Genomic_DNA"/>
</dbReference>
<proteinExistence type="predicted"/>
<keyword evidence="3" id="KW-1185">Reference proteome</keyword>
<evidence type="ECO:0000313" key="3">
    <source>
        <dbReference type="Proteomes" id="UP000094801"/>
    </source>
</evidence>
<feature type="non-terminal residue" evidence="2">
    <location>
        <position position="1"/>
    </location>
</feature>